<keyword evidence="2" id="KW-0472">Membrane</keyword>
<sequence>MSLSESSSWAGTIQRLPPPATLGIVCLCGLVHFIQVVFSLDLQTFTMCPRLVLYTHEYYRLLTSTLFHVNIMHIGMNILSTSAIGTLLEKRMGTLRLVFSIWWAMLLTSSLYLLISWLAYIILGYDQLLYSHAVGFSGVIFHMSVLETYLHPGPTRSLFGFVSVPPTLYPWALLILLQFIMPQISFLGHLAGILTGNLQYFGVLDYTCLMSDAYLMDMENHHFLRSLVTIPTFVPTSQGSNGQYTGRSGGGIVIATPIRTVCRSVKRLLGVTYKFVADVIETIIVCIFGRGAAANANIRFWERNSQGADWVSQDDLQLGSTISDENIHSERDSNVSRIV</sequence>
<evidence type="ECO:0000313" key="5">
    <source>
        <dbReference type="Proteomes" id="UP000693970"/>
    </source>
</evidence>
<organism evidence="4 5">
    <name type="scientific">Nitzschia inconspicua</name>
    <dbReference type="NCBI Taxonomy" id="303405"/>
    <lineage>
        <taxon>Eukaryota</taxon>
        <taxon>Sar</taxon>
        <taxon>Stramenopiles</taxon>
        <taxon>Ochrophyta</taxon>
        <taxon>Bacillariophyta</taxon>
        <taxon>Bacillariophyceae</taxon>
        <taxon>Bacillariophycidae</taxon>
        <taxon>Bacillariales</taxon>
        <taxon>Bacillariaceae</taxon>
        <taxon>Nitzschia</taxon>
    </lineage>
</organism>
<feature type="transmembrane region" description="Helical" evidence="2">
    <location>
        <begin position="129"/>
        <end position="146"/>
    </location>
</feature>
<dbReference type="GO" id="GO:0016020">
    <property type="term" value="C:membrane"/>
    <property type="evidence" value="ECO:0007669"/>
    <property type="project" value="InterPro"/>
</dbReference>
<keyword evidence="2" id="KW-1133">Transmembrane helix</keyword>
<dbReference type="Proteomes" id="UP000693970">
    <property type="component" value="Unassembled WGS sequence"/>
</dbReference>
<reference evidence="4" key="1">
    <citation type="journal article" date="2021" name="Sci. Rep.">
        <title>Diploid genomic architecture of Nitzschia inconspicua, an elite biomass production diatom.</title>
        <authorList>
            <person name="Oliver A."/>
            <person name="Podell S."/>
            <person name="Pinowska A."/>
            <person name="Traller J.C."/>
            <person name="Smith S.R."/>
            <person name="McClure R."/>
            <person name="Beliaev A."/>
            <person name="Bohutskyi P."/>
            <person name="Hill E.A."/>
            <person name="Rabines A."/>
            <person name="Zheng H."/>
            <person name="Allen L.Z."/>
            <person name="Kuo A."/>
            <person name="Grigoriev I.V."/>
            <person name="Allen A.E."/>
            <person name="Hazlebeck D."/>
            <person name="Allen E.E."/>
        </authorList>
    </citation>
    <scope>NUCLEOTIDE SEQUENCE</scope>
    <source>
        <strain evidence="4">Hildebrandi</strain>
    </source>
</reference>
<comment type="similarity">
    <text evidence="1">Belongs to the peptidase S54 family.</text>
</comment>
<name>A0A9K3KM65_9STRA</name>
<dbReference type="OrthoDB" id="10257275at2759"/>
<keyword evidence="5" id="KW-1185">Reference proteome</keyword>
<reference evidence="4" key="2">
    <citation type="submission" date="2021-04" db="EMBL/GenBank/DDBJ databases">
        <authorList>
            <person name="Podell S."/>
        </authorList>
    </citation>
    <scope>NUCLEOTIDE SEQUENCE</scope>
    <source>
        <strain evidence="4">Hildebrandi</strain>
    </source>
</reference>
<dbReference type="InterPro" id="IPR022764">
    <property type="entry name" value="Peptidase_S54_rhomboid_dom"/>
</dbReference>
<protein>
    <submittedName>
        <fullName evidence="4">Rhomboid family protein</fullName>
    </submittedName>
</protein>
<dbReference type="GO" id="GO:0004252">
    <property type="term" value="F:serine-type endopeptidase activity"/>
    <property type="evidence" value="ECO:0007669"/>
    <property type="project" value="InterPro"/>
</dbReference>
<proteinExistence type="inferred from homology"/>
<dbReference type="EMBL" id="JAGRRH010000022">
    <property type="protein sequence ID" value="KAG7345684.1"/>
    <property type="molecule type" value="Genomic_DNA"/>
</dbReference>
<evidence type="ECO:0000313" key="4">
    <source>
        <dbReference type="EMBL" id="KAG7345684.1"/>
    </source>
</evidence>
<gene>
    <name evidence="4" type="ORF">IV203_033215</name>
</gene>
<evidence type="ECO:0000256" key="1">
    <source>
        <dbReference type="ARBA" id="ARBA00009045"/>
    </source>
</evidence>
<dbReference type="Pfam" id="PF01694">
    <property type="entry name" value="Rhomboid"/>
    <property type="match status" value="1"/>
</dbReference>
<feature type="transmembrane region" description="Helical" evidence="2">
    <location>
        <begin position="58"/>
        <end position="79"/>
    </location>
</feature>
<accession>A0A9K3KM65</accession>
<keyword evidence="2" id="KW-0812">Transmembrane</keyword>
<dbReference type="AlphaFoldDB" id="A0A9K3KM65"/>
<dbReference type="PANTHER" id="PTHR43066">
    <property type="entry name" value="RHOMBOID-RELATED PROTEIN"/>
    <property type="match status" value="1"/>
</dbReference>
<comment type="caution">
    <text evidence="4">The sequence shown here is derived from an EMBL/GenBank/DDBJ whole genome shotgun (WGS) entry which is preliminary data.</text>
</comment>
<evidence type="ECO:0000259" key="3">
    <source>
        <dbReference type="Pfam" id="PF01694"/>
    </source>
</evidence>
<dbReference type="PANTHER" id="PTHR43066:SF1">
    <property type="entry name" value="RHOMBOID PROTEIN 2"/>
    <property type="match status" value="1"/>
</dbReference>
<feature type="transmembrane region" description="Helical" evidence="2">
    <location>
        <begin position="100"/>
        <end position="123"/>
    </location>
</feature>
<feature type="transmembrane region" description="Helical" evidence="2">
    <location>
        <begin position="20"/>
        <end position="38"/>
    </location>
</feature>
<dbReference type="FunFam" id="1.20.1540.10:FF:000008">
    <property type="entry name" value="RHOMBOID-like protein 13"/>
    <property type="match status" value="1"/>
</dbReference>
<feature type="domain" description="Peptidase S54 rhomboid" evidence="3">
    <location>
        <begin position="56"/>
        <end position="200"/>
    </location>
</feature>
<evidence type="ECO:0000256" key="2">
    <source>
        <dbReference type="SAM" id="Phobius"/>
    </source>
</evidence>